<evidence type="ECO:0000256" key="5">
    <source>
        <dbReference type="ARBA" id="ARBA00022993"/>
    </source>
</evidence>
<dbReference type="PRINTS" id="PR01020">
    <property type="entry name" value="LPSBIOSNTHSS"/>
</dbReference>
<evidence type="ECO:0000256" key="2">
    <source>
        <dbReference type="ARBA" id="ARBA00013868"/>
    </source>
</evidence>
<dbReference type="Pfam" id="PF01467">
    <property type="entry name" value="CTP_transf_like"/>
    <property type="match status" value="1"/>
</dbReference>
<evidence type="ECO:0000313" key="8">
    <source>
        <dbReference type="EMBL" id="CAK9249686.1"/>
    </source>
</evidence>
<evidence type="ECO:0000256" key="6">
    <source>
        <dbReference type="ARBA" id="ARBA00029346"/>
    </source>
</evidence>
<organism evidence="8 9">
    <name type="scientific">Sphagnum jensenii</name>
    <dbReference type="NCBI Taxonomy" id="128206"/>
    <lineage>
        <taxon>Eukaryota</taxon>
        <taxon>Viridiplantae</taxon>
        <taxon>Streptophyta</taxon>
        <taxon>Embryophyta</taxon>
        <taxon>Bryophyta</taxon>
        <taxon>Sphagnophytina</taxon>
        <taxon>Sphagnopsida</taxon>
        <taxon>Sphagnales</taxon>
        <taxon>Sphagnaceae</taxon>
        <taxon>Sphagnum</taxon>
    </lineage>
</organism>
<accession>A0ABP0V6W3</accession>
<sequence>MVIHFTMDRIKASPNMLGRYKALSANEYVGVASLATQAGSSSPELAMAGKSAVQKLQSNVYFWWSLGLDQMVHHLTDLIIVFFLISFNPWHEGHEDVLNQVLKAFDKVVIMRAVNPEKEKSGDMEFPQHLLVGGRIEIVEFTGLLRDFVAGAGYAAIVKGIRNQEDFEYERMQLYFNEDLGVDTPTFFVIANRNCVHKSSTFVRALRKFQNVKKLNEILQDNGFYPHIQGWSWHGCPGPYSDNANVDFAIDMKVYCEITRATTEECIRSESDYVRQCKSWIARKNDAGLIKLDF</sequence>
<keyword evidence="5" id="KW-0173">Coenzyme A biosynthesis</keyword>
<evidence type="ECO:0000313" key="9">
    <source>
        <dbReference type="Proteomes" id="UP001497444"/>
    </source>
</evidence>
<dbReference type="InterPro" id="IPR014729">
    <property type="entry name" value="Rossmann-like_a/b/a_fold"/>
</dbReference>
<gene>
    <name evidence="8" type="ORF">CSSPJE1EN1_LOCUS25064</name>
</gene>
<name>A0ABP0V6W3_9BRYO</name>
<evidence type="ECO:0000256" key="1">
    <source>
        <dbReference type="ARBA" id="ARBA00012392"/>
    </source>
</evidence>
<keyword evidence="4" id="KW-0460">Magnesium</keyword>
<proteinExistence type="predicted"/>
<evidence type="ECO:0000259" key="7">
    <source>
        <dbReference type="Pfam" id="PF01467"/>
    </source>
</evidence>
<protein>
    <recommendedName>
        <fullName evidence="2">Phosphopantetheine adenylyltransferase</fullName>
        <ecNumber evidence="1">2.7.7.3</ecNumber>
    </recommendedName>
</protein>
<dbReference type="EC" id="2.7.7.3" evidence="1"/>
<keyword evidence="3" id="KW-0963">Cytoplasm</keyword>
<reference evidence="8" key="1">
    <citation type="submission" date="2024-02" db="EMBL/GenBank/DDBJ databases">
        <authorList>
            <consortium name="ELIXIR-Norway"/>
            <consortium name="Elixir Norway"/>
        </authorList>
    </citation>
    <scope>NUCLEOTIDE SEQUENCE</scope>
</reference>
<feature type="domain" description="Cytidyltransferase-like" evidence="7">
    <location>
        <begin position="86"/>
        <end position="204"/>
    </location>
</feature>
<keyword evidence="9" id="KW-1185">Reference proteome</keyword>
<dbReference type="Gene3D" id="3.40.50.620">
    <property type="entry name" value="HUPs"/>
    <property type="match status" value="1"/>
</dbReference>
<comment type="caution">
    <text evidence="8">The sequence shown here is derived from an EMBL/GenBank/DDBJ whole genome shotgun (WGS) entry which is preliminary data.</text>
</comment>
<dbReference type="SUPFAM" id="SSF52374">
    <property type="entry name" value="Nucleotidylyl transferase"/>
    <property type="match status" value="1"/>
</dbReference>
<dbReference type="InterPro" id="IPR001980">
    <property type="entry name" value="PPAT"/>
</dbReference>
<evidence type="ECO:0000256" key="3">
    <source>
        <dbReference type="ARBA" id="ARBA00022490"/>
    </source>
</evidence>
<comment type="catalytic activity">
    <reaction evidence="6">
        <text>(R)-4'-phosphopantetheine + ATP + H(+) = 3'-dephospho-CoA + diphosphate</text>
        <dbReference type="Rhea" id="RHEA:19801"/>
        <dbReference type="ChEBI" id="CHEBI:15378"/>
        <dbReference type="ChEBI" id="CHEBI:30616"/>
        <dbReference type="ChEBI" id="CHEBI:33019"/>
        <dbReference type="ChEBI" id="CHEBI:57328"/>
        <dbReference type="ChEBI" id="CHEBI:61723"/>
        <dbReference type="EC" id="2.7.7.3"/>
    </reaction>
</comment>
<dbReference type="Proteomes" id="UP001497444">
    <property type="component" value="Unassembled WGS sequence"/>
</dbReference>
<dbReference type="InterPro" id="IPR004821">
    <property type="entry name" value="Cyt_trans-like"/>
</dbReference>
<dbReference type="EMBL" id="CAXAQS010000024">
    <property type="protein sequence ID" value="CAK9249686.1"/>
    <property type="molecule type" value="Genomic_DNA"/>
</dbReference>
<evidence type="ECO:0000256" key="4">
    <source>
        <dbReference type="ARBA" id="ARBA00022842"/>
    </source>
</evidence>